<evidence type="ECO:0000256" key="2">
    <source>
        <dbReference type="ARBA" id="ARBA00023157"/>
    </source>
</evidence>
<gene>
    <name evidence="6" type="ORF">MEDL_17091</name>
</gene>
<dbReference type="PRINTS" id="PR01705">
    <property type="entry name" value="TSP1REPEAT"/>
</dbReference>
<organism evidence="6 7">
    <name type="scientific">Mytilus edulis</name>
    <name type="common">Blue mussel</name>
    <dbReference type="NCBI Taxonomy" id="6550"/>
    <lineage>
        <taxon>Eukaryota</taxon>
        <taxon>Metazoa</taxon>
        <taxon>Spiralia</taxon>
        <taxon>Lophotrochozoa</taxon>
        <taxon>Mollusca</taxon>
        <taxon>Bivalvia</taxon>
        <taxon>Autobranchia</taxon>
        <taxon>Pteriomorphia</taxon>
        <taxon>Mytilida</taxon>
        <taxon>Mytiloidea</taxon>
        <taxon>Mytilidae</taxon>
        <taxon>Mytilinae</taxon>
        <taxon>Mytilus</taxon>
    </lineage>
</organism>
<dbReference type="Gene3D" id="3.10.250.10">
    <property type="entry name" value="SRCR-like domain"/>
    <property type="match status" value="1"/>
</dbReference>
<evidence type="ECO:0000256" key="4">
    <source>
        <dbReference type="SAM" id="Phobius"/>
    </source>
</evidence>
<keyword evidence="4" id="KW-0472">Membrane</keyword>
<dbReference type="PANTHER" id="PTHR22906">
    <property type="entry name" value="PROPERDIN"/>
    <property type="match status" value="1"/>
</dbReference>
<dbReference type="SUPFAM" id="SSF82895">
    <property type="entry name" value="TSP-1 type 1 repeat"/>
    <property type="match status" value="3"/>
</dbReference>
<comment type="caution">
    <text evidence="6">The sequence shown here is derived from an EMBL/GenBank/DDBJ whole genome shotgun (WGS) entry which is preliminary data.</text>
</comment>
<keyword evidence="4" id="KW-0812">Transmembrane</keyword>
<dbReference type="PROSITE" id="PS50287">
    <property type="entry name" value="SRCR_2"/>
    <property type="match status" value="1"/>
</dbReference>
<dbReference type="InterPro" id="IPR001190">
    <property type="entry name" value="SRCR"/>
</dbReference>
<evidence type="ECO:0000259" key="5">
    <source>
        <dbReference type="PROSITE" id="PS50287"/>
    </source>
</evidence>
<dbReference type="FunFam" id="2.20.100.10:FF:000002">
    <property type="entry name" value="Unc-5 netrin receptor C"/>
    <property type="match status" value="1"/>
</dbReference>
<protein>
    <submittedName>
        <fullName evidence="6">HMCN</fullName>
    </submittedName>
</protein>
<comment type="caution">
    <text evidence="3">Lacks conserved residue(s) required for the propagation of feature annotation.</text>
</comment>
<dbReference type="Gene3D" id="2.20.100.10">
    <property type="entry name" value="Thrombospondin type-1 (TSP1) repeat"/>
    <property type="match status" value="3"/>
</dbReference>
<dbReference type="SMART" id="SM00209">
    <property type="entry name" value="TSP1"/>
    <property type="match status" value="3"/>
</dbReference>
<dbReference type="PANTHER" id="PTHR22906:SF21">
    <property type="entry name" value="SEMA DOMAIN-CONTAINING PROTEIN"/>
    <property type="match status" value="1"/>
</dbReference>
<reference evidence="6" key="1">
    <citation type="submission" date="2021-03" db="EMBL/GenBank/DDBJ databases">
        <authorList>
            <person name="Bekaert M."/>
        </authorList>
    </citation>
    <scope>NUCLEOTIDE SEQUENCE</scope>
</reference>
<keyword evidence="1" id="KW-0677">Repeat</keyword>
<accession>A0A8S3R1U4</accession>
<dbReference type="AlphaFoldDB" id="A0A8S3R1U4"/>
<dbReference type="InterPro" id="IPR000884">
    <property type="entry name" value="TSP1_rpt"/>
</dbReference>
<evidence type="ECO:0000256" key="1">
    <source>
        <dbReference type="ARBA" id="ARBA00022737"/>
    </source>
</evidence>
<dbReference type="GO" id="GO:0016020">
    <property type="term" value="C:membrane"/>
    <property type="evidence" value="ECO:0007669"/>
    <property type="project" value="InterPro"/>
</dbReference>
<dbReference type="SUPFAM" id="SSF56487">
    <property type="entry name" value="SRCR-like"/>
    <property type="match status" value="1"/>
</dbReference>
<dbReference type="InterPro" id="IPR036383">
    <property type="entry name" value="TSP1_rpt_sf"/>
</dbReference>
<dbReference type="OrthoDB" id="446173at2759"/>
<evidence type="ECO:0000313" key="7">
    <source>
        <dbReference type="Proteomes" id="UP000683360"/>
    </source>
</evidence>
<name>A0A8S3R1U4_MYTED</name>
<dbReference type="FunFam" id="2.20.100.10:FF:000007">
    <property type="entry name" value="Thrombospondin 1"/>
    <property type="match status" value="1"/>
</dbReference>
<dbReference type="Pfam" id="PF00530">
    <property type="entry name" value="SRCR"/>
    <property type="match status" value="1"/>
</dbReference>
<dbReference type="Proteomes" id="UP000683360">
    <property type="component" value="Unassembled WGS sequence"/>
</dbReference>
<evidence type="ECO:0000313" key="6">
    <source>
        <dbReference type="EMBL" id="CAG2202647.1"/>
    </source>
</evidence>
<dbReference type="EMBL" id="CAJPWZ010000892">
    <property type="protein sequence ID" value="CAG2202647.1"/>
    <property type="molecule type" value="Genomic_DNA"/>
</dbReference>
<dbReference type="PROSITE" id="PS50092">
    <property type="entry name" value="TSP1"/>
    <property type="match status" value="3"/>
</dbReference>
<dbReference type="InterPro" id="IPR052065">
    <property type="entry name" value="Compl_asym_regulator"/>
</dbReference>
<dbReference type="Pfam" id="PF00090">
    <property type="entry name" value="TSP_1"/>
    <property type="match status" value="3"/>
</dbReference>
<feature type="transmembrane region" description="Helical" evidence="4">
    <location>
        <begin position="173"/>
        <end position="191"/>
    </location>
</feature>
<dbReference type="PRINTS" id="PR00258">
    <property type="entry name" value="SPERACTRCPTR"/>
</dbReference>
<dbReference type="SMART" id="SM00202">
    <property type="entry name" value="SR"/>
    <property type="match status" value="1"/>
</dbReference>
<feature type="transmembrane region" description="Helical" evidence="4">
    <location>
        <begin position="100"/>
        <end position="122"/>
    </location>
</feature>
<keyword evidence="2" id="KW-1015">Disulfide bond</keyword>
<feature type="domain" description="SRCR" evidence="5">
    <location>
        <begin position="178"/>
        <end position="292"/>
    </location>
</feature>
<sequence length="509" mass="56903">MYCSHEEWGGGNCNHNEDVGIYCFNKTAVLGGWSQWTTWSLCSNNSRNDGLQSRSRRYDLPLPSDRSFYCNGTSMEIKPCNSTLYPGSRSITQSDLEGNYSLGVVVGVGVGCIIMTIILVVLSQYAILHWRRAESYDDLRINQSTSDYSVRTNHHNTNNITNRESNVPFETTMVAYIVTVVSSIILAAHLIQAPSTGDVRLDNSKDLKYTIMENGALFVMMGLMKTTQKVVCRQLGYSNGISLGSAVDDGEGTILLESLQSTGSESKLVYCSNLGWKSHDCSHSEDVGVLCNNQSPVNGGWTTWSLWNSCNVSCGEGMQFRFRSCNNPTPAFGGLKCSSKDSETKQCFNEKCPKVIDGGWSKWAKWTDCTKLCNGGLMERARTCDSPPPINGGLYCNGTSIEANLCNTDSCSGEFNGCTFKLCQKEIWDYYEELYIYQESDQPIKANTGFKEDTEELYIYQESDNQPTQSFNNSAYIQDYNSKEVDKAKEDADPCDIYENYEENCYENY</sequence>
<proteinExistence type="predicted"/>
<keyword evidence="4" id="KW-1133">Transmembrane helix</keyword>
<keyword evidence="7" id="KW-1185">Reference proteome</keyword>
<dbReference type="InterPro" id="IPR036772">
    <property type="entry name" value="SRCR-like_dom_sf"/>
</dbReference>
<evidence type="ECO:0000256" key="3">
    <source>
        <dbReference type="PROSITE-ProRule" id="PRU00196"/>
    </source>
</evidence>